<evidence type="ECO:0000313" key="4">
    <source>
        <dbReference type="Proteomes" id="UP000563523"/>
    </source>
</evidence>
<dbReference type="RefSeq" id="WP_176942076.1">
    <property type="nucleotide sequence ID" value="NZ_JABZEC010000001.1"/>
</dbReference>
<dbReference type="PANTHER" id="PTHR33434">
    <property type="entry name" value="DEGV DOMAIN-CONTAINING PROTEIN DR_1986-RELATED"/>
    <property type="match status" value="1"/>
</dbReference>
<dbReference type="Proteomes" id="UP000563523">
    <property type="component" value="Unassembled WGS sequence"/>
</dbReference>
<dbReference type="SUPFAM" id="SSF82549">
    <property type="entry name" value="DAK1/DegV-like"/>
    <property type="match status" value="1"/>
</dbReference>
<dbReference type="PANTHER" id="PTHR33434:SF2">
    <property type="entry name" value="FATTY ACID-BINDING PROTEIN TM_1468"/>
    <property type="match status" value="1"/>
</dbReference>
<sequence>MIHIVTDSTAQLTDQEIRTNHITVIPLTVTLNGKNYRDKIDINRNEFSKQLKTNSKFPQTSQPSVGDFIETYKWLFQPGDQIISIHIGAVLSGTVKTAQMAANQLTTPIKILDSGLTDRGLGLVVLKAAKLAQSQTTAEKIILQLKKYISQITLTCFVNSLDYLVKGGRANRATGFISSLINLKLELAMSNGELKVVHKARGKHGMQKLINQVIDIITKDPQITQVGLSYVDSHQDTDAIETTLRNQRPDLKIINQLTSPTIMTHVGPKGFAIIFA</sequence>
<keyword evidence="2" id="KW-0446">Lipid-binding</keyword>
<accession>A0A850QVU6</accession>
<name>A0A850QVU6_9LACO</name>
<dbReference type="Pfam" id="PF02645">
    <property type="entry name" value="DegV"/>
    <property type="match status" value="1"/>
</dbReference>
<gene>
    <name evidence="3" type="ORF">HU830_01695</name>
</gene>
<evidence type="ECO:0000313" key="3">
    <source>
        <dbReference type="EMBL" id="NVY95914.1"/>
    </source>
</evidence>
<reference evidence="3 4" key="1">
    <citation type="submission" date="2020-06" db="EMBL/GenBank/DDBJ databases">
        <authorList>
            <person name="Kang J."/>
        </authorList>
    </citation>
    <scope>NUCLEOTIDE SEQUENCE [LARGE SCALE GENOMIC DNA]</scope>
    <source>
        <strain evidence="3 4">DCY120</strain>
    </source>
</reference>
<evidence type="ECO:0000256" key="1">
    <source>
        <dbReference type="ARBA" id="ARBA00003238"/>
    </source>
</evidence>
<comment type="caution">
    <text evidence="3">The sequence shown here is derived from an EMBL/GenBank/DDBJ whole genome shotgun (WGS) entry which is preliminary data.</text>
</comment>
<evidence type="ECO:0000256" key="2">
    <source>
        <dbReference type="ARBA" id="ARBA00023121"/>
    </source>
</evidence>
<dbReference type="PROSITE" id="PS51482">
    <property type="entry name" value="DEGV"/>
    <property type="match status" value="1"/>
</dbReference>
<organism evidence="3 4">
    <name type="scientific">Bombilactobacillus apium</name>
    <dbReference type="NCBI Taxonomy" id="2675299"/>
    <lineage>
        <taxon>Bacteria</taxon>
        <taxon>Bacillati</taxon>
        <taxon>Bacillota</taxon>
        <taxon>Bacilli</taxon>
        <taxon>Lactobacillales</taxon>
        <taxon>Lactobacillaceae</taxon>
        <taxon>Bombilactobacillus</taxon>
    </lineage>
</organism>
<dbReference type="NCBIfam" id="TIGR00762">
    <property type="entry name" value="DegV"/>
    <property type="match status" value="1"/>
</dbReference>
<dbReference type="InterPro" id="IPR043168">
    <property type="entry name" value="DegV_C"/>
</dbReference>
<keyword evidence="4" id="KW-1185">Reference proteome</keyword>
<protein>
    <submittedName>
        <fullName evidence="3">DegV family protein</fullName>
    </submittedName>
</protein>
<dbReference type="Gene3D" id="3.40.50.10170">
    <property type="match status" value="1"/>
</dbReference>
<comment type="function">
    <text evidence="1">May bind long-chain fatty acids, such as palmitate, and may play a role in lipid transport or fatty acid metabolism.</text>
</comment>
<dbReference type="InterPro" id="IPR003797">
    <property type="entry name" value="DegV"/>
</dbReference>
<dbReference type="InterPro" id="IPR050270">
    <property type="entry name" value="DegV_domain_contain"/>
</dbReference>
<dbReference type="GO" id="GO:0008289">
    <property type="term" value="F:lipid binding"/>
    <property type="evidence" value="ECO:0007669"/>
    <property type="project" value="UniProtKB-KW"/>
</dbReference>
<dbReference type="EMBL" id="JABZEC010000001">
    <property type="protein sequence ID" value="NVY95914.1"/>
    <property type="molecule type" value="Genomic_DNA"/>
</dbReference>
<proteinExistence type="predicted"/>
<dbReference type="AlphaFoldDB" id="A0A850QVU6"/>
<dbReference type="Gene3D" id="3.30.1180.10">
    <property type="match status" value="1"/>
</dbReference>